<dbReference type="EMBL" id="BA000001">
    <property type="protein sequence ID" value="BAA30823.1"/>
    <property type="molecule type" value="Genomic_DNA"/>
</dbReference>
<dbReference type="Proteomes" id="UP000000752">
    <property type="component" value="Chromosome"/>
</dbReference>
<dbReference type="EnsemblBacteria" id="BAA30823">
    <property type="protein sequence ID" value="BAA30823"/>
    <property type="gene ID" value="BAA30823"/>
</dbReference>
<keyword evidence="2" id="KW-1185">Reference proteome</keyword>
<name>O59409_PYRHO</name>
<dbReference type="PIR" id="H71178">
    <property type="entry name" value="H71178"/>
</dbReference>
<organism evidence="1 2">
    <name type="scientific">Pyrococcus horikoshii (strain ATCC 700860 / DSM 12428 / JCM 9974 / NBRC 100139 / OT-3)</name>
    <dbReference type="NCBI Taxonomy" id="70601"/>
    <lineage>
        <taxon>Archaea</taxon>
        <taxon>Methanobacteriati</taxon>
        <taxon>Methanobacteriota</taxon>
        <taxon>Thermococci</taxon>
        <taxon>Thermococcales</taxon>
        <taxon>Thermococcaceae</taxon>
        <taxon>Pyrococcus</taxon>
    </lineage>
</organism>
<protein>
    <submittedName>
        <fullName evidence="1">Uncharacterized protein</fullName>
    </submittedName>
</protein>
<dbReference type="AlphaFoldDB" id="O59409"/>
<accession>O59409</accession>
<evidence type="ECO:0000313" key="2">
    <source>
        <dbReference type="Proteomes" id="UP000000752"/>
    </source>
</evidence>
<sequence length="101" mass="10948">MFSPVFGSLDENHPSTLRGINISGANFPFPLSFIPSGSPEYFHSAFITLNVTPEKVISPSGLVSHSQLCVPSLHVPCWGTRTFLSLHALHKAKLTMAAQPM</sequence>
<reference evidence="1 2" key="1">
    <citation type="journal article" date="1998" name="DNA Res.">
        <title>Complete sequence and gene organization of the genome of a hyper-thermophilic archaebacterium, Pyrococcus horikoshii OT3.</title>
        <authorList>
            <person name="Kawarabayasi Y."/>
            <person name="Sawada M."/>
            <person name="Horikawa H."/>
            <person name="Haikawa Y."/>
            <person name="Hino Y."/>
            <person name="Yamamoto S."/>
            <person name="Sekine M."/>
            <person name="Baba S."/>
            <person name="Kosugi H."/>
            <person name="Hosoyama A."/>
            <person name="Nagai Y."/>
            <person name="Sakai M."/>
            <person name="Ogura K."/>
            <person name="Otuka R."/>
            <person name="Nakazawa H."/>
            <person name="Takamiya M."/>
            <person name="Ohfuku Y."/>
            <person name="Funahashi T."/>
            <person name="Tanaka T."/>
            <person name="Kudoh Y."/>
            <person name="Yamazaki J."/>
            <person name="Kushida N."/>
            <person name="Oguchi A."/>
            <person name="Aoki K."/>
            <person name="Nakamura Y."/>
            <person name="Robb T.F."/>
            <person name="Horikoshi K."/>
            <person name="Masuchi Y."/>
            <person name="Shizuya H."/>
            <person name="Kikuchi H."/>
        </authorList>
    </citation>
    <scope>NUCLEOTIDE SEQUENCE [LARGE SCALE GENOMIC DNA]</scope>
    <source>
        <strain evidence="2">ATCC 700860 / DSM 12428 / JCM 9974 / NBRC 100139 / OT-3</strain>
    </source>
</reference>
<evidence type="ECO:0000313" key="1">
    <source>
        <dbReference type="EMBL" id="BAA30823.1"/>
    </source>
</evidence>
<gene>
    <name evidence="1" type="ordered locus">PH1709</name>
</gene>
<proteinExistence type="predicted"/>
<dbReference type="KEGG" id="pho:PH1709"/>